<feature type="coiled-coil region" evidence="10">
    <location>
        <begin position="107"/>
        <end position="327"/>
    </location>
</feature>
<dbReference type="Pfam" id="PF13181">
    <property type="entry name" value="TPR_8"/>
    <property type="match status" value="1"/>
</dbReference>
<keyword evidence="5" id="KW-0732">Signal</keyword>
<evidence type="ECO:0000256" key="11">
    <source>
        <dbReference type="SAM" id="MobiDB-lite"/>
    </source>
</evidence>
<dbReference type="InterPro" id="IPR008256">
    <property type="entry name" value="Peptidase_S1B"/>
</dbReference>
<dbReference type="GO" id="GO:0006508">
    <property type="term" value="P:proteolysis"/>
    <property type="evidence" value="ECO:0007669"/>
    <property type="project" value="UniProtKB-KW"/>
</dbReference>
<keyword evidence="3" id="KW-0963">Cytoplasm</keyword>
<keyword evidence="6" id="KW-0677">Repeat</keyword>
<gene>
    <name evidence="12" type="ORF">PACLA_8A020342</name>
</gene>
<sequence length="1235" mass="143218">MAYLLLGDAYELNNQFETAIKYYEQALEIAKERKDQDQETMAYLGLGVVYRRKNQFETAIKYYEQALEIAKERKYQNQETTAYLEKQTGERILGNAYGVNNQFQTVIKYFEKALEIAKEQKDQYQETRAYFGLGKAYRFNNQFQTAIKYYEEALEIAKERKDQYQETRAYFGLGKAYRFNNQFQTAIKYYEEALEIAKERKDQYQETRAYFGLGKAYRFNNQFQTAIKYYEEALEIAKERKDQYQETRAYFGLGKAYRFNNQFQTAIKYYKQALEIAKERKDQYQETRAYFGLGKAYRFNNQFQTAIKYYEQALEIAKERKDQHQEKTAYLGLEVVYRLNNQFQTAIKCHKQALEIAKELENKQKGNISRNAIEELSRIADLDAVNDDYNTNSIQNCNSSDDVQLHDENLDNVEQTDIENRSITNPRIASAEQLLILGRSYQTEGRSEEAIKSYDQAVLIADETDHNNIKAKAYQLLGNVFTGTSEYWNAIEYYQKSRQIYAGLEADEMEVIAYQWLGYNHLQAGQYQESIEYYNEVVKLSSQLGCKTRAVNASIGLGSAFSYIGDFESSEKYFLKAITVAKELNHKGLEKEAYTNLGHVQYKSCKFNAAVKSYLKAEEISIDFGDKKDEANACLMLGHAFRQLKKHKKAIKSYQKALSIDKETKEKVLEGIIDEWCGYCCLFIAGQRQEAIPFYENAKEIAKQVGEKYQEYRTNQAIGNIFCNIGNYKKAKEYYQEALTVAVELGDRHCEGTSCLNLATVCGKDCDYEMAIEWYEKALYIVRTEVNDDILKERLLTGLGIAWFNLGDTKKAIEEIQEAQTLAKGSETDEPIELTHQHKKSTKKMLSSPTPDSRTGRETKAFEETFQEVKSVNSVIVEACYPSRTKSLANEDLVRLEEYIKEFPAKYVYTHHASSKQPLTEKVRKSMTANVKSSAYENLLNPRNKNKFERNDGKFVDTDTQIFNFARDEVFKNISTTKPAILHEHLASYMKSIGQISCGRIRGTCWLVNDTLVITNLHVYMMINQERDELQNLNLPITVTFDYFYSAQTEHFVIVQVDEGRDPQLESLHLDYKFLCLRENEGLKDRVRLGTIVRSRPLHEGLVIIVGHHPPGSKMQEETCVVVRNHLWRERLQQRHAICAGVHMTTPEILESNERFRECLPYDTSLFSGASGSPVFDLNGNIVAMHTQGYTLDVQERKCSLMEFGVQFNAICEDMRQRYNVVEQLFPNYNEENME</sequence>
<dbReference type="EMBL" id="CACRXK020012488">
    <property type="protein sequence ID" value="CAB4023413.1"/>
    <property type="molecule type" value="Genomic_DNA"/>
</dbReference>
<evidence type="ECO:0000313" key="12">
    <source>
        <dbReference type="EMBL" id="CAB4023413.1"/>
    </source>
</evidence>
<dbReference type="EC" id="3.4.21.-" evidence="9"/>
<dbReference type="InterPro" id="IPR011990">
    <property type="entry name" value="TPR-like_helical_dom_sf"/>
</dbReference>
<evidence type="ECO:0000256" key="8">
    <source>
        <dbReference type="ARBA" id="ARBA00022825"/>
    </source>
</evidence>
<evidence type="ECO:0000313" key="13">
    <source>
        <dbReference type="Proteomes" id="UP001152795"/>
    </source>
</evidence>
<dbReference type="Gene3D" id="1.25.40.10">
    <property type="entry name" value="Tetratricopeptide repeat domain"/>
    <property type="match status" value="5"/>
</dbReference>
<organism evidence="12 13">
    <name type="scientific">Paramuricea clavata</name>
    <name type="common">Red gorgonian</name>
    <name type="synonym">Violescent sea-whip</name>
    <dbReference type="NCBI Taxonomy" id="317549"/>
    <lineage>
        <taxon>Eukaryota</taxon>
        <taxon>Metazoa</taxon>
        <taxon>Cnidaria</taxon>
        <taxon>Anthozoa</taxon>
        <taxon>Octocorallia</taxon>
        <taxon>Malacalcyonacea</taxon>
        <taxon>Plexauridae</taxon>
        <taxon>Paramuricea</taxon>
    </lineage>
</organism>
<dbReference type="GO" id="GO:0001965">
    <property type="term" value="F:G-protein alpha-subunit binding"/>
    <property type="evidence" value="ECO:0007669"/>
    <property type="project" value="TreeGrafter"/>
</dbReference>
<accession>A0A6S7J0A5</accession>
<dbReference type="SMART" id="SM00028">
    <property type="entry name" value="TPR"/>
    <property type="match status" value="18"/>
</dbReference>
<dbReference type="PROSITE" id="PS50293">
    <property type="entry name" value="TPR_REGION"/>
    <property type="match status" value="7"/>
</dbReference>
<protein>
    <recommendedName>
        <fullName evidence="9">Serine protease</fullName>
        <ecNumber evidence="9">3.4.21.-</ecNumber>
    </recommendedName>
</protein>
<evidence type="ECO:0000256" key="2">
    <source>
        <dbReference type="ARBA" id="ARBA00008764"/>
    </source>
</evidence>
<feature type="coiled-coil region" evidence="10">
    <location>
        <begin position="13"/>
        <end position="73"/>
    </location>
</feature>
<dbReference type="InterPro" id="IPR009003">
    <property type="entry name" value="Peptidase_S1_PA"/>
</dbReference>
<dbReference type="InterPro" id="IPR052386">
    <property type="entry name" value="GPSM"/>
</dbReference>
<comment type="caution">
    <text evidence="12">The sequence shown here is derived from an EMBL/GenBank/DDBJ whole genome shotgun (WGS) entry which is preliminary data.</text>
</comment>
<dbReference type="Gene3D" id="2.40.10.10">
    <property type="entry name" value="Trypsin-like serine proteases"/>
    <property type="match status" value="1"/>
</dbReference>
<evidence type="ECO:0000256" key="1">
    <source>
        <dbReference type="ARBA" id="ARBA00004496"/>
    </source>
</evidence>
<evidence type="ECO:0000256" key="10">
    <source>
        <dbReference type="SAM" id="Coils"/>
    </source>
</evidence>
<reference evidence="12" key="1">
    <citation type="submission" date="2020-04" db="EMBL/GenBank/DDBJ databases">
        <authorList>
            <person name="Alioto T."/>
            <person name="Alioto T."/>
            <person name="Gomez Garrido J."/>
        </authorList>
    </citation>
    <scope>NUCLEOTIDE SEQUENCE</scope>
    <source>
        <strain evidence="12">A484AB</strain>
    </source>
</reference>
<keyword evidence="8 9" id="KW-0720">Serine protease</keyword>
<dbReference type="SUPFAM" id="SSF48452">
    <property type="entry name" value="TPR-like"/>
    <property type="match status" value="4"/>
</dbReference>
<dbReference type="PRINTS" id="PR00839">
    <property type="entry name" value="V8PROTEASE"/>
</dbReference>
<dbReference type="PANTHER" id="PTHR45954">
    <property type="entry name" value="LD33695P"/>
    <property type="match status" value="1"/>
</dbReference>
<dbReference type="PANTHER" id="PTHR45954:SF1">
    <property type="entry name" value="LD33695P"/>
    <property type="match status" value="1"/>
</dbReference>
<dbReference type="InterPro" id="IPR043504">
    <property type="entry name" value="Peptidase_S1_PA_chymotrypsin"/>
</dbReference>
<dbReference type="Pfam" id="PF13424">
    <property type="entry name" value="TPR_12"/>
    <property type="match status" value="8"/>
</dbReference>
<dbReference type="InterPro" id="IPR006597">
    <property type="entry name" value="Sel1-like"/>
</dbReference>
<evidence type="ECO:0000256" key="4">
    <source>
        <dbReference type="ARBA" id="ARBA00022670"/>
    </source>
</evidence>
<evidence type="ECO:0000256" key="9">
    <source>
        <dbReference type="RuleBase" id="RU004296"/>
    </source>
</evidence>
<dbReference type="GO" id="GO:0005092">
    <property type="term" value="F:GDP-dissociation inhibitor activity"/>
    <property type="evidence" value="ECO:0007669"/>
    <property type="project" value="TreeGrafter"/>
</dbReference>
<keyword evidence="13" id="KW-1185">Reference proteome</keyword>
<dbReference type="Pfam" id="PF13365">
    <property type="entry name" value="Trypsin_2"/>
    <property type="match status" value="1"/>
</dbReference>
<dbReference type="SUPFAM" id="SSF50494">
    <property type="entry name" value="Trypsin-like serine proteases"/>
    <property type="match status" value="1"/>
</dbReference>
<dbReference type="GO" id="GO:0000132">
    <property type="term" value="P:establishment of mitotic spindle orientation"/>
    <property type="evidence" value="ECO:0007669"/>
    <property type="project" value="TreeGrafter"/>
</dbReference>
<comment type="similarity">
    <text evidence="2 9">Belongs to the peptidase S1B family.</text>
</comment>
<dbReference type="GO" id="GO:0005938">
    <property type="term" value="C:cell cortex"/>
    <property type="evidence" value="ECO:0007669"/>
    <property type="project" value="TreeGrafter"/>
</dbReference>
<dbReference type="AlphaFoldDB" id="A0A6S7J0A5"/>
<dbReference type="Pfam" id="PF13176">
    <property type="entry name" value="TPR_7"/>
    <property type="match status" value="1"/>
</dbReference>
<keyword evidence="7 9" id="KW-0378">Hydrolase</keyword>
<evidence type="ECO:0000256" key="7">
    <source>
        <dbReference type="ARBA" id="ARBA00022801"/>
    </source>
</evidence>
<evidence type="ECO:0000256" key="5">
    <source>
        <dbReference type="ARBA" id="ARBA00022729"/>
    </source>
</evidence>
<evidence type="ECO:0000256" key="3">
    <source>
        <dbReference type="ARBA" id="ARBA00022490"/>
    </source>
</evidence>
<dbReference type="GO" id="GO:0008236">
    <property type="term" value="F:serine-type peptidase activity"/>
    <property type="evidence" value="ECO:0007669"/>
    <property type="project" value="UniProtKB-KW"/>
</dbReference>
<dbReference type="PROSITE" id="PS50005">
    <property type="entry name" value="TPR"/>
    <property type="match status" value="11"/>
</dbReference>
<dbReference type="SMART" id="SM00671">
    <property type="entry name" value="SEL1"/>
    <property type="match status" value="8"/>
</dbReference>
<dbReference type="InterPro" id="IPR019734">
    <property type="entry name" value="TPR_rpt"/>
</dbReference>
<feature type="compositionally biased region" description="Polar residues" evidence="11">
    <location>
        <begin position="844"/>
        <end position="853"/>
    </location>
</feature>
<proteinExistence type="inferred from homology"/>
<feature type="region of interest" description="Disordered" evidence="11">
    <location>
        <begin position="836"/>
        <end position="858"/>
    </location>
</feature>
<comment type="subcellular location">
    <subcellularLocation>
        <location evidence="1">Cytoplasm</location>
    </subcellularLocation>
</comment>
<evidence type="ECO:0000256" key="6">
    <source>
        <dbReference type="ARBA" id="ARBA00022737"/>
    </source>
</evidence>
<keyword evidence="4 9" id="KW-0645">Protease</keyword>
<dbReference type="OrthoDB" id="10006270at2759"/>
<dbReference type="Proteomes" id="UP001152795">
    <property type="component" value="Unassembled WGS sequence"/>
</dbReference>
<keyword evidence="10" id="KW-0175">Coiled coil</keyword>
<name>A0A6S7J0A5_PARCT</name>